<dbReference type="SMART" id="SM00487">
    <property type="entry name" value="DEXDc"/>
    <property type="match status" value="1"/>
</dbReference>
<evidence type="ECO:0000313" key="12">
    <source>
        <dbReference type="Proteomes" id="UP000694523"/>
    </source>
</evidence>
<protein>
    <recommendedName>
        <fullName evidence="7">DNA 3'-5' helicase</fullName>
        <ecNumber evidence="7">5.6.2.4</ecNumber>
    </recommendedName>
    <alternativeName>
        <fullName evidence="8">DNA 3'-5' helicase Q1</fullName>
    </alternativeName>
</protein>
<dbReference type="Proteomes" id="UP000694523">
    <property type="component" value="Unplaced"/>
</dbReference>
<keyword evidence="5" id="KW-0413">Isomerase</keyword>
<evidence type="ECO:0000259" key="9">
    <source>
        <dbReference type="PROSITE" id="PS51192"/>
    </source>
</evidence>
<comment type="catalytic activity">
    <reaction evidence="6">
        <text>Couples ATP hydrolysis with the unwinding of duplex DNA by translocating in the 3'-5' direction.</text>
        <dbReference type="EC" id="5.6.2.4"/>
    </reaction>
</comment>
<dbReference type="PANTHER" id="PTHR13710:SF105">
    <property type="entry name" value="ATP-DEPENDENT DNA HELICASE Q1"/>
    <property type="match status" value="1"/>
</dbReference>
<comment type="similarity">
    <text evidence="1">Belongs to the helicase family. RecQ subfamily.</text>
</comment>
<dbReference type="AlphaFoldDB" id="A0A8C6SLC5"/>
<evidence type="ECO:0000259" key="10">
    <source>
        <dbReference type="PROSITE" id="PS51194"/>
    </source>
</evidence>
<evidence type="ECO:0000256" key="3">
    <source>
        <dbReference type="ARBA" id="ARBA00022840"/>
    </source>
</evidence>
<dbReference type="PANTHER" id="PTHR13710">
    <property type="entry name" value="DNA HELICASE RECQ FAMILY MEMBER"/>
    <property type="match status" value="1"/>
</dbReference>
<dbReference type="GO" id="GO:0005694">
    <property type="term" value="C:chromosome"/>
    <property type="evidence" value="ECO:0007669"/>
    <property type="project" value="TreeGrafter"/>
</dbReference>
<dbReference type="GO" id="GO:0005737">
    <property type="term" value="C:cytoplasm"/>
    <property type="evidence" value="ECO:0007669"/>
    <property type="project" value="TreeGrafter"/>
</dbReference>
<dbReference type="InterPro" id="IPR014001">
    <property type="entry name" value="Helicase_ATP-bd"/>
</dbReference>
<dbReference type="InterPro" id="IPR001650">
    <property type="entry name" value="Helicase_C-like"/>
</dbReference>
<reference evidence="11" key="2">
    <citation type="submission" date="2025-09" db="UniProtKB">
        <authorList>
            <consortium name="Ensembl"/>
        </authorList>
    </citation>
    <scope>IDENTIFICATION</scope>
</reference>
<keyword evidence="3" id="KW-0067">ATP-binding</keyword>
<evidence type="ECO:0000256" key="7">
    <source>
        <dbReference type="ARBA" id="ARBA00034808"/>
    </source>
</evidence>
<dbReference type="GO" id="GO:0005524">
    <property type="term" value="F:ATP binding"/>
    <property type="evidence" value="ECO:0007669"/>
    <property type="project" value="UniProtKB-KW"/>
</dbReference>
<keyword evidence="12" id="KW-1185">Reference proteome</keyword>
<accession>A0A8C6SLC5</accession>
<sequence length="547" mass="61010">QPKKIMKKRHSCAAEVPSITIEMAHERDESLFNSAVNSVLNDQNHIKSLKPQQLTALEAFLSKEDVFALLPTGFGKSLIYQLAPLVAKKMLYKNPVVVVVSPLLALMEQQVTEASKVGVTAMQIGVNTDEEIFSGKAELLFGSPEAWLLNEKWRRLLSNQQELVGIVVDESRARVIKQLHLEKAVTLIESPNRSNIRLGLTHIRGPHLDCMDWIVQEVKEMGITMSPVLIYCRTIKEVGRVFCYLKAELDEDCWVGRDPIKTLPQNKTRVLSSLSGEGNCKVVVATTALGMGLNFPNISHVVMYGVPEDIEAIVQEIGRAGRNGEQSHAVIYCIKQYTKVDQVVKELLNSKRHGCFRKALYSHFDEQATAVMPGHQCCTYCHSLCQCNPEGCQETTPVYELPQTVVPAHHVSREVADDDKVLLRDLLVQYQMTLVKNKVLYTNITACTGFGSELIDAVIEHSKYIFDIQYIAKHLPVFNQSHAHAILQIINDVFEDITNCPGPTSALPETVNFPDIYYTGYFDEPDMAQHTSASSSESGVNVLEGSD</sequence>
<feature type="domain" description="Helicase C-terminal" evidence="10">
    <location>
        <begin position="217"/>
        <end position="368"/>
    </location>
</feature>
<dbReference type="PROSITE" id="PS51194">
    <property type="entry name" value="HELICASE_CTER"/>
    <property type="match status" value="1"/>
</dbReference>
<evidence type="ECO:0000256" key="4">
    <source>
        <dbReference type="ARBA" id="ARBA00023125"/>
    </source>
</evidence>
<dbReference type="SUPFAM" id="SSF52540">
    <property type="entry name" value="P-loop containing nucleoside triphosphate hydrolases"/>
    <property type="match status" value="1"/>
</dbReference>
<dbReference type="Gene3D" id="3.40.50.300">
    <property type="entry name" value="P-loop containing nucleotide triphosphate hydrolases"/>
    <property type="match status" value="2"/>
</dbReference>
<dbReference type="GO" id="GO:0003677">
    <property type="term" value="F:DNA binding"/>
    <property type="evidence" value="ECO:0007669"/>
    <property type="project" value="UniProtKB-KW"/>
</dbReference>
<dbReference type="SMART" id="SM00490">
    <property type="entry name" value="HELICc"/>
    <property type="match status" value="1"/>
</dbReference>
<evidence type="ECO:0000256" key="1">
    <source>
        <dbReference type="ARBA" id="ARBA00005446"/>
    </source>
</evidence>
<dbReference type="Pfam" id="PF00271">
    <property type="entry name" value="Helicase_C"/>
    <property type="match status" value="1"/>
</dbReference>
<dbReference type="InterPro" id="IPR011545">
    <property type="entry name" value="DEAD/DEAH_box_helicase_dom"/>
</dbReference>
<dbReference type="Pfam" id="PF00270">
    <property type="entry name" value="DEAD"/>
    <property type="match status" value="1"/>
</dbReference>
<keyword evidence="2" id="KW-0547">Nucleotide-binding</keyword>
<name>A0A8C6SLC5_9GOBI</name>
<reference evidence="11" key="1">
    <citation type="submission" date="2025-08" db="UniProtKB">
        <authorList>
            <consortium name="Ensembl"/>
        </authorList>
    </citation>
    <scope>IDENTIFICATION</scope>
</reference>
<organism evidence="11 12">
    <name type="scientific">Neogobius melanostomus</name>
    <name type="common">round goby</name>
    <dbReference type="NCBI Taxonomy" id="47308"/>
    <lineage>
        <taxon>Eukaryota</taxon>
        <taxon>Metazoa</taxon>
        <taxon>Chordata</taxon>
        <taxon>Craniata</taxon>
        <taxon>Vertebrata</taxon>
        <taxon>Euteleostomi</taxon>
        <taxon>Actinopterygii</taxon>
        <taxon>Neopterygii</taxon>
        <taxon>Teleostei</taxon>
        <taxon>Neoteleostei</taxon>
        <taxon>Acanthomorphata</taxon>
        <taxon>Gobiaria</taxon>
        <taxon>Gobiiformes</taxon>
        <taxon>Gobioidei</taxon>
        <taxon>Gobiidae</taxon>
        <taxon>Benthophilinae</taxon>
        <taxon>Neogobiini</taxon>
        <taxon>Neogobius</taxon>
    </lineage>
</organism>
<dbReference type="GO" id="GO:0009378">
    <property type="term" value="F:four-way junction helicase activity"/>
    <property type="evidence" value="ECO:0007669"/>
    <property type="project" value="TreeGrafter"/>
</dbReference>
<keyword evidence="4" id="KW-0238">DNA-binding</keyword>
<dbReference type="InterPro" id="IPR027417">
    <property type="entry name" value="P-loop_NTPase"/>
</dbReference>
<dbReference type="EC" id="5.6.2.4" evidence="7"/>
<dbReference type="Ensembl" id="ENSNMLT00000008041.1">
    <property type="protein sequence ID" value="ENSNMLP00000007053.1"/>
    <property type="gene ID" value="ENSNMLG00000005091.1"/>
</dbReference>
<dbReference type="GO" id="GO:0000724">
    <property type="term" value="P:double-strand break repair via homologous recombination"/>
    <property type="evidence" value="ECO:0007669"/>
    <property type="project" value="TreeGrafter"/>
</dbReference>
<evidence type="ECO:0000256" key="8">
    <source>
        <dbReference type="ARBA" id="ARBA00044566"/>
    </source>
</evidence>
<proteinExistence type="inferred from homology"/>
<evidence type="ECO:0000313" key="11">
    <source>
        <dbReference type="Ensembl" id="ENSNMLP00000007053.1"/>
    </source>
</evidence>
<evidence type="ECO:0000256" key="6">
    <source>
        <dbReference type="ARBA" id="ARBA00034617"/>
    </source>
</evidence>
<evidence type="ECO:0000256" key="2">
    <source>
        <dbReference type="ARBA" id="ARBA00022741"/>
    </source>
</evidence>
<feature type="domain" description="Helicase ATP-binding" evidence="9">
    <location>
        <begin position="57"/>
        <end position="201"/>
    </location>
</feature>
<evidence type="ECO:0000256" key="5">
    <source>
        <dbReference type="ARBA" id="ARBA00023235"/>
    </source>
</evidence>
<dbReference type="GO" id="GO:0043138">
    <property type="term" value="F:3'-5' DNA helicase activity"/>
    <property type="evidence" value="ECO:0007669"/>
    <property type="project" value="UniProtKB-EC"/>
</dbReference>
<dbReference type="PROSITE" id="PS51192">
    <property type="entry name" value="HELICASE_ATP_BIND_1"/>
    <property type="match status" value="1"/>
</dbReference>